<evidence type="ECO:0000313" key="6">
    <source>
        <dbReference type="Proteomes" id="UP000263268"/>
    </source>
</evidence>
<evidence type="ECO:0000313" key="5">
    <source>
        <dbReference type="EMBL" id="HCY82169.1"/>
    </source>
</evidence>
<dbReference type="SUPFAM" id="SSF47240">
    <property type="entry name" value="Ferritin-like"/>
    <property type="match status" value="1"/>
</dbReference>
<dbReference type="EC" id="1.17.4.1" evidence="3"/>
<feature type="non-terminal residue" evidence="5">
    <location>
        <position position="318"/>
    </location>
</feature>
<feature type="transmembrane region" description="Helical" evidence="4">
    <location>
        <begin position="148"/>
        <end position="169"/>
    </location>
</feature>
<evidence type="ECO:0000256" key="4">
    <source>
        <dbReference type="SAM" id="Phobius"/>
    </source>
</evidence>
<comment type="similarity">
    <text evidence="2">Belongs to the ribonucleoside diphosphate reductase small chain family.</text>
</comment>
<dbReference type="CDD" id="cd01049">
    <property type="entry name" value="RNRR2"/>
    <property type="match status" value="1"/>
</dbReference>
<dbReference type="GO" id="GO:0009263">
    <property type="term" value="P:deoxyribonucleotide biosynthetic process"/>
    <property type="evidence" value="ECO:0007669"/>
    <property type="project" value="InterPro"/>
</dbReference>
<keyword evidence="4" id="KW-1133">Transmembrane helix</keyword>
<comment type="cofactor">
    <cofactor evidence="1">
        <name>Fe cation</name>
        <dbReference type="ChEBI" id="CHEBI:24875"/>
    </cofactor>
</comment>
<organism evidence="5 6">
    <name type="scientific">Xanthomarina gelatinilytica</name>
    <dbReference type="NCBI Taxonomy" id="1137281"/>
    <lineage>
        <taxon>Bacteria</taxon>
        <taxon>Pseudomonadati</taxon>
        <taxon>Bacteroidota</taxon>
        <taxon>Flavobacteriia</taxon>
        <taxon>Flavobacteriales</taxon>
        <taxon>Flavobacteriaceae</taxon>
        <taxon>Xanthomarina</taxon>
    </lineage>
</organism>
<gene>
    <name evidence="5" type="ORF">DHV22_11475</name>
</gene>
<comment type="caution">
    <text evidence="5">The sequence shown here is derived from an EMBL/GenBank/DDBJ whole genome shotgun (WGS) entry which is preliminary data.</text>
</comment>
<reference evidence="5 6" key="1">
    <citation type="journal article" date="2018" name="Nat. Biotechnol.">
        <title>A standardized bacterial taxonomy based on genome phylogeny substantially revises the tree of life.</title>
        <authorList>
            <person name="Parks D.H."/>
            <person name="Chuvochina M."/>
            <person name="Waite D.W."/>
            <person name="Rinke C."/>
            <person name="Skarshewski A."/>
            <person name="Chaumeil P.A."/>
            <person name="Hugenholtz P."/>
        </authorList>
    </citation>
    <scope>NUCLEOTIDE SEQUENCE [LARGE SCALE GENOMIC DNA]</scope>
    <source>
        <strain evidence="5">UBA10227</strain>
    </source>
</reference>
<dbReference type="Pfam" id="PF00268">
    <property type="entry name" value="Ribonuc_red_sm"/>
    <property type="match status" value="1"/>
</dbReference>
<dbReference type="EMBL" id="DPRK01000184">
    <property type="protein sequence ID" value="HCY82169.1"/>
    <property type="molecule type" value="Genomic_DNA"/>
</dbReference>
<dbReference type="PANTHER" id="PTHR23409">
    <property type="entry name" value="RIBONUCLEOSIDE-DIPHOSPHATE REDUCTASE SMALL CHAIN"/>
    <property type="match status" value="1"/>
</dbReference>
<keyword evidence="4" id="KW-0812">Transmembrane</keyword>
<dbReference type="GO" id="GO:0004748">
    <property type="term" value="F:ribonucleoside-diphosphate reductase activity, thioredoxin disulfide as acceptor"/>
    <property type="evidence" value="ECO:0007669"/>
    <property type="project" value="UniProtKB-EC"/>
</dbReference>
<dbReference type="InterPro" id="IPR012348">
    <property type="entry name" value="RNR-like"/>
</dbReference>
<evidence type="ECO:0000256" key="1">
    <source>
        <dbReference type="ARBA" id="ARBA00001962"/>
    </source>
</evidence>
<dbReference type="PANTHER" id="PTHR23409:SF18">
    <property type="entry name" value="RIBONUCLEOSIDE-DIPHOSPHATE REDUCTASE SUBUNIT M2"/>
    <property type="match status" value="1"/>
</dbReference>
<dbReference type="InterPro" id="IPR033909">
    <property type="entry name" value="RNR_small"/>
</dbReference>
<dbReference type="InterPro" id="IPR000358">
    <property type="entry name" value="RNR_small_fam"/>
</dbReference>
<keyword evidence="4" id="KW-0472">Membrane</keyword>
<sequence>MSIFVEQISRKPDNYPWTEEFIQAMHNGFWTDKEFNFQSDVQDFKVHMTNDEREMVTRCLSAIAQIEVAVKTFWANVGQNLPHPSITDLGYVMANVEVIHNNAYERLIDILDMEDVFEKNLELPIIQNRVKYLRKYLHKYYKDSKKQYVYSLILFTLYVENVSLFSQFYTINYFNRFKNQLKDVSQQVAYTSREEMIHALVGIKLVNVIREEHPELFDEELVERIRSECVEAFKAEAKIIEWSVNGYESEHLSSPIMHNFIKHRLNESLKQIKIEPVFDDIDEKLLEKTQWFDEDVLGNTATDFFFKRPTEYSKKDKS</sequence>
<evidence type="ECO:0000256" key="3">
    <source>
        <dbReference type="ARBA" id="ARBA00012274"/>
    </source>
</evidence>
<accession>A0A3D6BVD6</accession>
<evidence type="ECO:0000256" key="2">
    <source>
        <dbReference type="ARBA" id="ARBA00009303"/>
    </source>
</evidence>
<dbReference type="AlphaFoldDB" id="A0A3D6BVD6"/>
<dbReference type="InterPro" id="IPR009078">
    <property type="entry name" value="Ferritin-like_SF"/>
</dbReference>
<dbReference type="Gene3D" id="1.10.620.20">
    <property type="entry name" value="Ribonucleotide Reductase, subunit A"/>
    <property type="match status" value="1"/>
</dbReference>
<protein>
    <recommendedName>
        <fullName evidence="3">ribonucleoside-diphosphate reductase</fullName>
        <ecNumber evidence="3">1.17.4.1</ecNumber>
    </recommendedName>
</protein>
<dbReference type="Proteomes" id="UP000263268">
    <property type="component" value="Unassembled WGS sequence"/>
</dbReference>
<name>A0A3D6BVD6_9FLAO</name>
<dbReference type="UniPathway" id="UPA00326"/>
<proteinExistence type="inferred from homology"/>